<accession>A0A9Q1BR43</accession>
<dbReference type="OrthoDB" id="5985715at2759"/>
<feature type="coiled-coil region" evidence="1">
    <location>
        <begin position="249"/>
        <end position="287"/>
    </location>
</feature>
<keyword evidence="3" id="KW-1185">Reference proteome</keyword>
<dbReference type="Proteomes" id="UP001152320">
    <property type="component" value="Chromosome 13"/>
</dbReference>
<reference evidence="2" key="1">
    <citation type="submission" date="2021-10" db="EMBL/GenBank/DDBJ databases">
        <title>Tropical sea cucumber genome reveals ecological adaptation and Cuvierian tubules defense mechanism.</title>
        <authorList>
            <person name="Chen T."/>
        </authorList>
    </citation>
    <scope>NUCLEOTIDE SEQUENCE</scope>
    <source>
        <strain evidence="2">Nanhai2018</strain>
        <tissue evidence="2">Muscle</tissue>
    </source>
</reference>
<sequence length="316" mass="37343">MDKSHWTQDLFPPTFHLTRAEVDSSAKTKKETLDTSPQTRIQAIYKNVKKEYDEEVWNARQKGTQVGDSLKDFREAKKTVNKINCLEKGCDKSCQENLSIADSELWDSREIEILRKVFLKSRTENMKLKIELQSVKEEIKKVSEILKCKEEDYNETDEKFKKSQRAFHNLQLENKLLKKEMKVLDRRNKSLQEELLAIKDTNNKLRKEKNHERRHFLKEQTLRRDVEVALNKVLIQIRTKDTAEVETLKINYELQLKKLNESLTEAKEELEKEKEDHEQTRKALDHLRYHFASLPSKPNITTSSPNDDILSSLQIF</sequence>
<dbReference type="EMBL" id="JAIZAY010000013">
    <property type="protein sequence ID" value="KAJ8031240.1"/>
    <property type="molecule type" value="Genomic_DNA"/>
</dbReference>
<evidence type="ECO:0000313" key="3">
    <source>
        <dbReference type="Proteomes" id="UP001152320"/>
    </source>
</evidence>
<proteinExistence type="predicted"/>
<organism evidence="2 3">
    <name type="scientific">Holothuria leucospilota</name>
    <name type="common">Black long sea cucumber</name>
    <name type="synonym">Mertensiothuria leucospilota</name>
    <dbReference type="NCBI Taxonomy" id="206669"/>
    <lineage>
        <taxon>Eukaryota</taxon>
        <taxon>Metazoa</taxon>
        <taxon>Echinodermata</taxon>
        <taxon>Eleutherozoa</taxon>
        <taxon>Echinozoa</taxon>
        <taxon>Holothuroidea</taxon>
        <taxon>Aspidochirotacea</taxon>
        <taxon>Aspidochirotida</taxon>
        <taxon>Holothuriidae</taxon>
        <taxon>Holothuria</taxon>
    </lineage>
</organism>
<dbReference type="PANTHER" id="PTHR48251:SF1">
    <property type="entry name" value="COILED-COIL DOMAIN-CONTAINING PROTEIN 160"/>
    <property type="match status" value="1"/>
</dbReference>
<feature type="coiled-coil region" evidence="1">
    <location>
        <begin position="125"/>
        <end position="208"/>
    </location>
</feature>
<keyword evidence="1" id="KW-0175">Coiled coil</keyword>
<dbReference type="PANTHER" id="PTHR48251">
    <property type="entry name" value="COILED-COIL DOMAIN-CONTAINING PROTEIN 160"/>
    <property type="match status" value="1"/>
</dbReference>
<gene>
    <name evidence="2" type="ORF">HOLleu_27908</name>
</gene>
<name>A0A9Q1BR43_HOLLE</name>
<dbReference type="AlphaFoldDB" id="A0A9Q1BR43"/>
<evidence type="ECO:0000313" key="2">
    <source>
        <dbReference type="EMBL" id="KAJ8031240.1"/>
    </source>
</evidence>
<protein>
    <submittedName>
        <fullName evidence="2">Uncharacterized protein</fullName>
    </submittedName>
</protein>
<evidence type="ECO:0000256" key="1">
    <source>
        <dbReference type="SAM" id="Coils"/>
    </source>
</evidence>
<comment type="caution">
    <text evidence="2">The sequence shown here is derived from an EMBL/GenBank/DDBJ whole genome shotgun (WGS) entry which is preliminary data.</text>
</comment>